<dbReference type="Proteomes" id="UP001230504">
    <property type="component" value="Unassembled WGS sequence"/>
</dbReference>
<comment type="caution">
    <text evidence="1">The sequence shown here is derived from an EMBL/GenBank/DDBJ whole genome shotgun (WGS) entry which is preliminary data.</text>
</comment>
<gene>
    <name evidence="1" type="ORF">LY79DRAFT_552349</name>
</gene>
<name>A0AAD8V568_9PEZI</name>
<keyword evidence="2" id="KW-1185">Reference proteome</keyword>
<sequence length="95" mass="10301">MMRARHRIPLARLRITPYSLGQLVTAAATARSSSDVRIVPSPSLPSSEGAGFAHLIVERLVIWSCGLFGPSCRLTLHHAVLRIVFVAPTPGQGFR</sequence>
<dbReference type="AlphaFoldDB" id="A0AAD8V568"/>
<proteinExistence type="predicted"/>
<accession>A0AAD8V568</accession>
<reference evidence="1" key="1">
    <citation type="submission" date="2021-06" db="EMBL/GenBank/DDBJ databases">
        <title>Comparative genomics, transcriptomics and evolutionary studies reveal genomic signatures of adaptation to plant cell wall in hemibiotrophic fungi.</title>
        <authorList>
            <consortium name="DOE Joint Genome Institute"/>
            <person name="Baroncelli R."/>
            <person name="Diaz J.F."/>
            <person name="Benocci T."/>
            <person name="Peng M."/>
            <person name="Battaglia E."/>
            <person name="Haridas S."/>
            <person name="Andreopoulos W."/>
            <person name="Labutti K."/>
            <person name="Pangilinan J."/>
            <person name="Floch G.L."/>
            <person name="Makela M.R."/>
            <person name="Henrissat B."/>
            <person name="Grigoriev I.V."/>
            <person name="Crouch J.A."/>
            <person name="De Vries R.P."/>
            <person name="Sukno S.A."/>
            <person name="Thon M.R."/>
        </authorList>
    </citation>
    <scope>NUCLEOTIDE SEQUENCE</scope>
    <source>
        <strain evidence="1">CBS 125086</strain>
    </source>
</reference>
<evidence type="ECO:0000313" key="1">
    <source>
        <dbReference type="EMBL" id="KAK1593284.1"/>
    </source>
</evidence>
<dbReference type="EMBL" id="JAHLJV010000026">
    <property type="protein sequence ID" value="KAK1593284.1"/>
    <property type="molecule type" value="Genomic_DNA"/>
</dbReference>
<protein>
    <submittedName>
        <fullName evidence="1">Uncharacterized protein</fullName>
    </submittedName>
</protein>
<dbReference type="RefSeq" id="XP_060414595.1">
    <property type="nucleotide sequence ID" value="XM_060557711.1"/>
</dbReference>
<dbReference type="GeneID" id="85441951"/>
<organism evidence="1 2">
    <name type="scientific">Colletotrichum navitas</name>
    <dbReference type="NCBI Taxonomy" id="681940"/>
    <lineage>
        <taxon>Eukaryota</taxon>
        <taxon>Fungi</taxon>
        <taxon>Dikarya</taxon>
        <taxon>Ascomycota</taxon>
        <taxon>Pezizomycotina</taxon>
        <taxon>Sordariomycetes</taxon>
        <taxon>Hypocreomycetidae</taxon>
        <taxon>Glomerellales</taxon>
        <taxon>Glomerellaceae</taxon>
        <taxon>Colletotrichum</taxon>
        <taxon>Colletotrichum graminicola species complex</taxon>
    </lineage>
</organism>
<evidence type="ECO:0000313" key="2">
    <source>
        <dbReference type="Proteomes" id="UP001230504"/>
    </source>
</evidence>